<gene>
    <name evidence="1" type="ORF">Nepgr_001044</name>
</gene>
<evidence type="ECO:0000313" key="2">
    <source>
        <dbReference type="Proteomes" id="UP001279734"/>
    </source>
</evidence>
<organism evidence="1 2">
    <name type="scientific">Nepenthes gracilis</name>
    <name type="common">Slender pitcher plant</name>
    <dbReference type="NCBI Taxonomy" id="150966"/>
    <lineage>
        <taxon>Eukaryota</taxon>
        <taxon>Viridiplantae</taxon>
        <taxon>Streptophyta</taxon>
        <taxon>Embryophyta</taxon>
        <taxon>Tracheophyta</taxon>
        <taxon>Spermatophyta</taxon>
        <taxon>Magnoliopsida</taxon>
        <taxon>eudicotyledons</taxon>
        <taxon>Gunneridae</taxon>
        <taxon>Pentapetalae</taxon>
        <taxon>Caryophyllales</taxon>
        <taxon>Nepenthaceae</taxon>
        <taxon>Nepenthes</taxon>
    </lineage>
</organism>
<sequence length="133" mass="14621">MFHDVADLLGAVAGRVADFLCCVLTLGGIAPGCRQFCIGMICSVLALSPASMLRELEIWTGCDEQLTMVFPWCLWLEFAYARVVCMTMARLVMSEMLLLSVECGYPTWLSWLSAGLIGAFSHLGLGRPDFITF</sequence>
<evidence type="ECO:0000313" key="1">
    <source>
        <dbReference type="EMBL" id="GMG99204.1"/>
    </source>
</evidence>
<proteinExistence type="predicted"/>
<dbReference type="EMBL" id="BSYO01000001">
    <property type="protein sequence ID" value="GMG99204.1"/>
    <property type="molecule type" value="Genomic_DNA"/>
</dbReference>
<protein>
    <submittedName>
        <fullName evidence="1">Uncharacterized protein</fullName>
    </submittedName>
</protein>
<accession>A0AAD3P2A6</accession>
<keyword evidence="2" id="KW-1185">Reference proteome</keyword>
<name>A0AAD3P2A6_NEPGR</name>
<dbReference type="AlphaFoldDB" id="A0AAD3P2A6"/>
<comment type="caution">
    <text evidence="1">The sequence shown here is derived from an EMBL/GenBank/DDBJ whole genome shotgun (WGS) entry which is preliminary data.</text>
</comment>
<dbReference type="Proteomes" id="UP001279734">
    <property type="component" value="Unassembled WGS sequence"/>
</dbReference>
<reference evidence="1" key="1">
    <citation type="submission" date="2023-05" db="EMBL/GenBank/DDBJ databases">
        <title>Nepenthes gracilis genome sequencing.</title>
        <authorList>
            <person name="Fukushima K."/>
        </authorList>
    </citation>
    <scope>NUCLEOTIDE SEQUENCE</scope>
    <source>
        <strain evidence="1">SING2019-196</strain>
    </source>
</reference>